<feature type="domain" description="Integrase catalytic" evidence="3">
    <location>
        <begin position="1479"/>
        <end position="1618"/>
    </location>
</feature>
<dbReference type="Proteomes" id="UP000245207">
    <property type="component" value="Unassembled WGS sequence"/>
</dbReference>
<organism evidence="4 5">
    <name type="scientific">Artemisia annua</name>
    <name type="common">Sweet wormwood</name>
    <dbReference type="NCBI Taxonomy" id="35608"/>
    <lineage>
        <taxon>Eukaryota</taxon>
        <taxon>Viridiplantae</taxon>
        <taxon>Streptophyta</taxon>
        <taxon>Embryophyta</taxon>
        <taxon>Tracheophyta</taxon>
        <taxon>Spermatophyta</taxon>
        <taxon>Magnoliopsida</taxon>
        <taxon>eudicotyledons</taxon>
        <taxon>Gunneridae</taxon>
        <taxon>Pentapetalae</taxon>
        <taxon>asterids</taxon>
        <taxon>campanulids</taxon>
        <taxon>Asterales</taxon>
        <taxon>Asteraceae</taxon>
        <taxon>Asteroideae</taxon>
        <taxon>Anthemideae</taxon>
        <taxon>Artemisiinae</taxon>
        <taxon>Artemisia</taxon>
    </lineage>
</organism>
<dbReference type="InterPro" id="IPR050951">
    <property type="entry name" value="Retrovirus_Pol_polyprotein"/>
</dbReference>
<dbReference type="GO" id="GO:0015074">
    <property type="term" value="P:DNA integration"/>
    <property type="evidence" value="ECO:0007669"/>
    <property type="project" value="InterPro"/>
</dbReference>
<evidence type="ECO:0000259" key="3">
    <source>
        <dbReference type="PROSITE" id="PS50994"/>
    </source>
</evidence>
<dbReference type="OrthoDB" id="1738821at2759"/>
<dbReference type="InterPro" id="IPR001584">
    <property type="entry name" value="Integrase_cat-core"/>
</dbReference>
<dbReference type="Gene3D" id="3.30.70.270">
    <property type="match status" value="2"/>
</dbReference>
<dbReference type="PROSITE" id="PS50994">
    <property type="entry name" value="INTEGRASE"/>
    <property type="match status" value="1"/>
</dbReference>
<keyword evidence="4" id="KW-0808">Transferase</keyword>
<dbReference type="PANTHER" id="PTHR37984:SF5">
    <property type="entry name" value="PROTEIN NYNRIN-LIKE"/>
    <property type="match status" value="1"/>
</dbReference>
<dbReference type="GO" id="GO:0003964">
    <property type="term" value="F:RNA-directed DNA polymerase activity"/>
    <property type="evidence" value="ECO:0007669"/>
    <property type="project" value="UniProtKB-KW"/>
</dbReference>
<feature type="region of interest" description="Disordered" evidence="2">
    <location>
        <begin position="121"/>
        <end position="140"/>
    </location>
</feature>
<dbReference type="InterPro" id="IPR012337">
    <property type="entry name" value="RNaseH-like_sf"/>
</dbReference>
<feature type="region of interest" description="Disordered" evidence="2">
    <location>
        <begin position="1"/>
        <end position="43"/>
    </location>
</feature>
<keyword evidence="1" id="KW-0511">Multifunctional enzyme</keyword>
<feature type="compositionally biased region" description="Polar residues" evidence="2">
    <location>
        <begin position="476"/>
        <end position="485"/>
    </location>
</feature>
<name>A0A2U1NY19_ARTAN</name>
<evidence type="ECO:0000256" key="2">
    <source>
        <dbReference type="SAM" id="MobiDB-lite"/>
    </source>
</evidence>
<dbReference type="EMBL" id="PKPP01001996">
    <property type="protein sequence ID" value="PWA78384.1"/>
    <property type="molecule type" value="Genomic_DNA"/>
</dbReference>
<reference evidence="4 5" key="1">
    <citation type="journal article" date="2018" name="Mol. Plant">
        <title>The genome of Artemisia annua provides insight into the evolution of Asteraceae family and artemisinin biosynthesis.</title>
        <authorList>
            <person name="Shen Q."/>
            <person name="Zhang L."/>
            <person name="Liao Z."/>
            <person name="Wang S."/>
            <person name="Yan T."/>
            <person name="Shi P."/>
            <person name="Liu M."/>
            <person name="Fu X."/>
            <person name="Pan Q."/>
            <person name="Wang Y."/>
            <person name="Lv Z."/>
            <person name="Lu X."/>
            <person name="Zhang F."/>
            <person name="Jiang W."/>
            <person name="Ma Y."/>
            <person name="Chen M."/>
            <person name="Hao X."/>
            <person name="Li L."/>
            <person name="Tang Y."/>
            <person name="Lv G."/>
            <person name="Zhou Y."/>
            <person name="Sun X."/>
            <person name="Brodelius P.E."/>
            <person name="Rose J.K.C."/>
            <person name="Tang K."/>
        </authorList>
    </citation>
    <scope>NUCLEOTIDE SEQUENCE [LARGE SCALE GENOMIC DNA]</scope>
    <source>
        <strain evidence="5">cv. Huhao1</strain>
        <tissue evidence="4">Leaf</tissue>
    </source>
</reference>
<sequence length="1618" mass="182887">MVQTLSKVRNKLGSTTSTPISFDPHRRPEREVTPPPGFSTLTPLPVTDVNNLLPITASTFTIQSHPETTPYHHASTSANSEPVISPAFVEANYEELESLLRARRRQVRNTEMIRELEYSSDKSAEEMEMEPRPSAPGVTHPILRIRSSTGRRTGGRSVGFEGVPERPLTRREGTVTEGSNGRSQQREASEVNLPPLLAAHLGRTEAGVPLQPSHASGVGGHPSSFNMGRSLPPNGMYPPFQTPNYPQNPYPPTNIQANNHQFPQTTMPYGQTMVYPSYTMHNGYPVNIGTPYPPYPNQTPSRMPPPHNPYNVVPTNMRPYHCLYPEPTGPTTPFVRWIEDYLLPDGLKMPSHIGTYDGKGDPDNFIHLFDGAVRMQKWVMPVACHMFTYTLRDSARIWWNGQRPGSIINLDDLKAKFRSHFSQQKKFTRTHLTVHNIKQKENENTRSFVTRTYTWIEAKEVSTNGAPIDSKEQTHKFPNNSSWEGSRNRNKNQHRFTPYSKTPNHGLIENLSKSPKEILTTEKVAKTFEPPPHFGHETNSCRELKRQIEEAVKSGQLAHLVKGIKKGKERVTDAPLERDPYPTETPILIVRRAGVNQKRKEVEEEARAIEEIAFPPMTNQPASDDPVVIKVLISNREVSRAYMDCGSSCEIIYEHYFLKHRPSIRSKRVDSKIPLVGFSGEHSWPLGEVPLEVTIGEGRENSHAEMGIVVSTIHAAIKFQTAYGIGTVLSSYKRKTQDTGKKIKGSPQDPPKVILSCGDAEERIIINELYPEQMMVIGKQLPIAFKAKLEKLLRDNKDVFAWAYSDMTEVPRNLMIDGKPFGTEHKLNEYKHIEPIKQKRRSLAPERNAAACKEVDELVQAGILREVKYQTWVANPVMVKKSDGGWCMCVDFTDINKACPKDCYPLPEIDWKVESLSGFRLKCFLDAYKGYHQIQMAVENEEKTAFYTGKGVYCYKKMPFGLRNAGATYQRLVDKAFNKQIGRNLEAYVDDMVIKSRTEEELLSDNQETFDQLRAINMKLNPKKCSFGVEEGQFLGHLITKQGIKANPSKVKAITDLQAPKTLKEVQSLNGKLAALSRFLSKGADRSLPFFETFKGCMDKKTFQWSEEAEAAFQKLKEFMEILLTLTAPIKGEMMYMYIATSYESISAVLLAEREKKQIPIYFVSRILSKPEKSGRIAKWAIELGEHEIEYKGRNSIKGQILADFLAETPYEPGKVAKVSEVKPSKEKEAWKLYTDGASSSNGSGAGLMLVNPEGKEFTYALRFEFDATNNEAEYEALLAGLRLARDMELVANQIKGSYEARQPTIKQYLDKAKELLNGFESYMIEHVRRNQNKKADALSKLASMAFAHLTKEVLVEVLAEREYLISGILPEDPKLARKIRIKSPQYRLIEDNLYRRSFLSHWLRCVGPKQAANIIYEVHEGSCSIRAGPRSIVSKITKLGYYWPSMHRDATDIIHKCEACQIHSNVPRLPKQDMTSVTSAWPFSQWGIDIVGPLPVAPGGVKFLVVAIDYFTKWVEAKPLASVTGRHMEKFVWEHIICRFEVPHIIISDSGKQFAEGVFLTFCKGLKITQSFTSVYHPQGNGQVEVTNRDIINWNRTKTRSKPPRMGRRATTGSLGS</sequence>
<dbReference type="Pfam" id="PF03732">
    <property type="entry name" value="Retrotrans_gag"/>
    <property type="match status" value="1"/>
</dbReference>
<accession>A0A2U1NY19</accession>
<feature type="compositionally biased region" description="Basic and acidic residues" evidence="2">
    <location>
        <begin position="163"/>
        <end position="174"/>
    </location>
</feature>
<feature type="compositionally biased region" description="Basic and acidic residues" evidence="2">
    <location>
        <begin position="23"/>
        <end position="32"/>
    </location>
</feature>
<dbReference type="Pfam" id="PF13456">
    <property type="entry name" value="RVT_3"/>
    <property type="match status" value="1"/>
</dbReference>
<feature type="region of interest" description="Disordered" evidence="2">
    <location>
        <begin position="464"/>
        <end position="509"/>
    </location>
</feature>
<dbReference type="SUPFAM" id="SSF56672">
    <property type="entry name" value="DNA/RNA polymerases"/>
    <property type="match status" value="1"/>
</dbReference>
<dbReference type="Gene3D" id="1.10.340.70">
    <property type="match status" value="1"/>
</dbReference>
<evidence type="ECO:0000313" key="5">
    <source>
        <dbReference type="Proteomes" id="UP000245207"/>
    </source>
</evidence>
<evidence type="ECO:0000313" key="4">
    <source>
        <dbReference type="EMBL" id="PWA78384.1"/>
    </source>
</evidence>
<dbReference type="Pfam" id="PF17921">
    <property type="entry name" value="Integrase_H2C2"/>
    <property type="match status" value="1"/>
</dbReference>
<keyword evidence="5" id="KW-1185">Reference proteome</keyword>
<dbReference type="InterPro" id="IPR000477">
    <property type="entry name" value="RT_dom"/>
</dbReference>
<keyword evidence="4" id="KW-0548">Nucleotidyltransferase</keyword>
<protein>
    <submittedName>
        <fullName evidence="4">Reverse transcriptase domain-containing protein</fullName>
    </submittedName>
</protein>
<dbReference type="Pfam" id="PF00078">
    <property type="entry name" value="RVT_1"/>
    <property type="match status" value="1"/>
</dbReference>
<proteinExistence type="predicted"/>
<comment type="caution">
    <text evidence="4">The sequence shown here is derived from an EMBL/GenBank/DDBJ whole genome shotgun (WGS) entry which is preliminary data.</text>
</comment>
<dbReference type="Gene3D" id="3.30.420.10">
    <property type="entry name" value="Ribonuclease H-like superfamily/Ribonuclease H"/>
    <property type="match status" value="2"/>
</dbReference>
<dbReference type="InterPro" id="IPR005162">
    <property type="entry name" value="Retrotrans_gag_dom"/>
</dbReference>
<evidence type="ECO:0000256" key="1">
    <source>
        <dbReference type="ARBA" id="ARBA00023268"/>
    </source>
</evidence>
<feature type="region of interest" description="Disordered" evidence="2">
    <location>
        <begin position="1597"/>
        <end position="1618"/>
    </location>
</feature>
<dbReference type="CDD" id="cd01647">
    <property type="entry name" value="RT_LTR"/>
    <property type="match status" value="1"/>
</dbReference>
<dbReference type="InterPro" id="IPR041577">
    <property type="entry name" value="RT_RNaseH_2"/>
</dbReference>
<dbReference type="InterPro" id="IPR002156">
    <property type="entry name" value="RNaseH_domain"/>
</dbReference>
<dbReference type="Pfam" id="PF00665">
    <property type="entry name" value="rve"/>
    <property type="match status" value="1"/>
</dbReference>
<dbReference type="GO" id="GO:0003676">
    <property type="term" value="F:nucleic acid binding"/>
    <property type="evidence" value="ECO:0007669"/>
    <property type="project" value="InterPro"/>
</dbReference>
<dbReference type="PANTHER" id="PTHR37984">
    <property type="entry name" value="PROTEIN CBG26694"/>
    <property type="match status" value="1"/>
</dbReference>
<dbReference type="CDD" id="cd09279">
    <property type="entry name" value="RNase_HI_like"/>
    <property type="match status" value="1"/>
</dbReference>
<keyword evidence="4" id="KW-0695">RNA-directed DNA polymerase</keyword>
<dbReference type="InterPro" id="IPR036397">
    <property type="entry name" value="RNaseH_sf"/>
</dbReference>
<feature type="region of interest" description="Disordered" evidence="2">
    <location>
        <begin position="149"/>
        <end position="189"/>
    </location>
</feature>
<dbReference type="Gene3D" id="3.10.10.10">
    <property type="entry name" value="HIV Type 1 Reverse Transcriptase, subunit A, domain 1"/>
    <property type="match status" value="1"/>
</dbReference>
<dbReference type="SUPFAM" id="SSF53098">
    <property type="entry name" value="Ribonuclease H-like"/>
    <property type="match status" value="2"/>
</dbReference>
<feature type="compositionally biased region" description="Basic and acidic residues" evidence="2">
    <location>
        <begin position="121"/>
        <end position="131"/>
    </location>
</feature>
<dbReference type="GO" id="GO:0004523">
    <property type="term" value="F:RNA-DNA hybrid ribonuclease activity"/>
    <property type="evidence" value="ECO:0007669"/>
    <property type="project" value="InterPro"/>
</dbReference>
<dbReference type="SUPFAM" id="SSF81995">
    <property type="entry name" value="beta-sandwich domain of Sec23/24"/>
    <property type="match status" value="1"/>
</dbReference>
<dbReference type="Pfam" id="PF17919">
    <property type="entry name" value="RT_RNaseH_2"/>
    <property type="match status" value="1"/>
</dbReference>
<dbReference type="InterPro" id="IPR043502">
    <property type="entry name" value="DNA/RNA_pol_sf"/>
</dbReference>
<feature type="compositionally biased region" description="Polar residues" evidence="2">
    <location>
        <begin position="1"/>
        <end position="20"/>
    </location>
</feature>
<gene>
    <name evidence="4" type="ORF">CTI12_AA215210</name>
</gene>
<dbReference type="InterPro" id="IPR043128">
    <property type="entry name" value="Rev_trsase/Diguanyl_cyclase"/>
</dbReference>
<feature type="compositionally biased region" description="Basic residues" evidence="2">
    <location>
        <begin position="1598"/>
        <end position="1609"/>
    </location>
</feature>
<dbReference type="InterPro" id="IPR041588">
    <property type="entry name" value="Integrase_H2C2"/>
</dbReference>